<dbReference type="EMBL" id="AVOT02002073">
    <property type="protein sequence ID" value="MBW0469085.1"/>
    <property type="molecule type" value="Genomic_DNA"/>
</dbReference>
<gene>
    <name evidence="2" type="ORF">O181_008800</name>
</gene>
<accession>A0A9Q3BQ24</accession>
<evidence type="ECO:0000313" key="2">
    <source>
        <dbReference type="EMBL" id="MBW0469085.1"/>
    </source>
</evidence>
<reference evidence="2" key="1">
    <citation type="submission" date="2021-03" db="EMBL/GenBank/DDBJ databases">
        <title>Draft genome sequence of rust myrtle Austropuccinia psidii MF-1, a brazilian biotype.</title>
        <authorList>
            <person name="Quecine M.C."/>
            <person name="Pachon D.M.R."/>
            <person name="Bonatelli M.L."/>
            <person name="Correr F.H."/>
            <person name="Franceschini L.M."/>
            <person name="Leite T.F."/>
            <person name="Margarido G.R.A."/>
            <person name="Almeida C.A."/>
            <person name="Ferrarezi J.A."/>
            <person name="Labate C.A."/>
        </authorList>
    </citation>
    <scope>NUCLEOTIDE SEQUENCE</scope>
    <source>
        <strain evidence="2">MF-1</strain>
    </source>
</reference>
<dbReference type="Proteomes" id="UP000765509">
    <property type="component" value="Unassembled WGS sequence"/>
</dbReference>
<organism evidence="2 3">
    <name type="scientific">Austropuccinia psidii MF-1</name>
    <dbReference type="NCBI Taxonomy" id="1389203"/>
    <lineage>
        <taxon>Eukaryota</taxon>
        <taxon>Fungi</taxon>
        <taxon>Dikarya</taxon>
        <taxon>Basidiomycota</taxon>
        <taxon>Pucciniomycotina</taxon>
        <taxon>Pucciniomycetes</taxon>
        <taxon>Pucciniales</taxon>
        <taxon>Sphaerophragmiaceae</taxon>
        <taxon>Austropuccinia</taxon>
    </lineage>
</organism>
<dbReference type="AlphaFoldDB" id="A0A9Q3BQ24"/>
<feature type="region of interest" description="Disordered" evidence="1">
    <location>
        <begin position="1"/>
        <end position="22"/>
    </location>
</feature>
<evidence type="ECO:0000256" key="1">
    <source>
        <dbReference type="SAM" id="MobiDB-lite"/>
    </source>
</evidence>
<protein>
    <submittedName>
        <fullName evidence="2">Uncharacterized protein</fullName>
    </submittedName>
</protein>
<comment type="caution">
    <text evidence="2">The sequence shown here is derived from an EMBL/GenBank/DDBJ whole genome shotgun (WGS) entry which is preliminary data.</text>
</comment>
<name>A0A9Q3BQ24_9BASI</name>
<proteinExistence type="predicted"/>
<sequence length="163" mass="18967">MVVSRLEVSDPRRTHPSQLSSDPLVSSIHFKISPCTMENFNHCFACKDYKVPHASQWVGPNSLRDYVHILECVEDTAKDALNRMVYMETNGNNTLEQCHQNTRRYIMRLISLKLNLLTFDIRPRDGPWVMTHFCSTLMILTHHLTIMNAKIEDARDNINCRHL</sequence>
<evidence type="ECO:0000313" key="3">
    <source>
        <dbReference type="Proteomes" id="UP000765509"/>
    </source>
</evidence>
<keyword evidence="3" id="KW-1185">Reference proteome</keyword>